<dbReference type="GO" id="GO:0005525">
    <property type="term" value="F:GTP binding"/>
    <property type="evidence" value="ECO:0007669"/>
    <property type="project" value="InterPro"/>
</dbReference>
<evidence type="ECO:0000259" key="4">
    <source>
        <dbReference type="PROSITE" id="PS51880"/>
    </source>
</evidence>
<dbReference type="SUPFAM" id="SSF81271">
    <property type="entry name" value="TGS-like"/>
    <property type="match status" value="1"/>
</dbReference>
<accession>A0A0W4ZV43</accession>
<dbReference type="InterPro" id="IPR012675">
    <property type="entry name" value="Beta-grasp_dom_sf"/>
</dbReference>
<dbReference type="PROSITE" id="PS51880">
    <property type="entry name" value="TGS"/>
    <property type="match status" value="1"/>
</dbReference>
<dbReference type="InterPro" id="IPR031167">
    <property type="entry name" value="G_OBG"/>
</dbReference>
<dbReference type="Gene3D" id="3.40.50.300">
    <property type="entry name" value="P-loop containing nucleotide triphosphate hydrolases"/>
    <property type="match status" value="1"/>
</dbReference>
<dbReference type="InterPro" id="IPR004095">
    <property type="entry name" value="TGS"/>
</dbReference>
<comment type="caution">
    <text evidence="5">The sequence shown here is derived from an EMBL/GenBank/DDBJ whole genome shotgun (WGS) entry which is preliminary data.</text>
</comment>
<evidence type="ECO:0000259" key="3">
    <source>
        <dbReference type="PROSITE" id="PS51710"/>
    </source>
</evidence>
<dbReference type="CDD" id="cd04867">
    <property type="entry name" value="TGS_YchF_OLA1"/>
    <property type="match status" value="1"/>
</dbReference>
<reference evidence="6" key="1">
    <citation type="journal article" date="2016" name="Nat. Commun.">
        <title>Genome analysis of three Pneumocystis species reveals adaptation mechanisms to life exclusively in mammalian hosts.</title>
        <authorList>
            <person name="Ma L."/>
            <person name="Chen Z."/>
            <person name="Huang D.W."/>
            <person name="Kutty G."/>
            <person name="Ishihara M."/>
            <person name="Wang H."/>
            <person name="Abouelleil A."/>
            <person name="Bishop L."/>
            <person name="Davey E."/>
            <person name="Deng R."/>
            <person name="Deng X."/>
            <person name="Fan L."/>
            <person name="Fantoni G."/>
            <person name="Fitzgerald M."/>
            <person name="Gogineni E."/>
            <person name="Goldberg J.M."/>
            <person name="Handley G."/>
            <person name="Hu X."/>
            <person name="Huber C."/>
            <person name="Jiao X."/>
            <person name="Jones K."/>
            <person name="Levin J.Z."/>
            <person name="Liu Y."/>
            <person name="Macdonald P."/>
            <person name="Melnikov A."/>
            <person name="Raley C."/>
            <person name="Sassi M."/>
            <person name="Sherman B.T."/>
            <person name="Song X."/>
            <person name="Sykes S."/>
            <person name="Tran B."/>
            <person name="Walsh L."/>
            <person name="Xia Y."/>
            <person name="Yang J."/>
            <person name="Young S."/>
            <person name="Zeng Q."/>
            <person name="Zheng X."/>
            <person name="Stephens R."/>
            <person name="Nusbaum C."/>
            <person name="Birren B.W."/>
            <person name="Azadi P."/>
            <person name="Lempicki R.A."/>
            <person name="Cuomo C.A."/>
            <person name="Kovacs J.A."/>
        </authorList>
    </citation>
    <scope>NUCLEOTIDE SEQUENCE [LARGE SCALE GENOMIC DNA]</scope>
    <source>
        <strain evidence="6">RU7</strain>
    </source>
</reference>
<dbReference type="PANTHER" id="PTHR23305">
    <property type="entry name" value="OBG GTPASE FAMILY"/>
    <property type="match status" value="1"/>
</dbReference>
<dbReference type="GO" id="GO:0005737">
    <property type="term" value="C:cytoplasm"/>
    <property type="evidence" value="ECO:0007669"/>
    <property type="project" value="TreeGrafter"/>
</dbReference>
<feature type="domain" description="TGS" evidence="4">
    <location>
        <begin position="151"/>
        <end position="217"/>
    </location>
</feature>
<keyword evidence="6" id="KW-1185">Reference proteome</keyword>
<keyword evidence="1" id="KW-0547">Nucleotide-binding</keyword>
<dbReference type="Pfam" id="PF06071">
    <property type="entry name" value="YchF-GTPase_C"/>
    <property type="match status" value="1"/>
</dbReference>
<dbReference type="STRING" id="1408657.A0A0W4ZV43"/>
<dbReference type="GO" id="GO:0016887">
    <property type="term" value="F:ATP hydrolysis activity"/>
    <property type="evidence" value="ECO:0007669"/>
    <property type="project" value="TreeGrafter"/>
</dbReference>
<dbReference type="PANTHER" id="PTHR23305:SF11">
    <property type="entry name" value="OBG-LIKE ATPASE 1"/>
    <property type="match status" value="1"/>
</dbReference>
<dbReference type="GeneID" id="28938851"/>
<evidence type="ECO:0000313" key="6">
    <source>
        <dbReference type="Proteomes" id="UP000053447"/>
    </source>
</evidence>
<dbReference type="FunFam" id="3.10.20.30:FF:000001">
    <property type="entry name" value="Ribosome-binding ATPase YchF"/>
    <property type="match status" value="1"/>
</dbReference>
<name>A0A0W4ZV43_PNEJ7</name>
<dbReference type="InterPro" id="IPR023192">
    <property type="entry name" value="TGS-like_dom_sf"/>
</dbReference>
<feature type="domain" description="OBG-type G" evidence="3">
    <location>
        <begin position="1"/>
        <end position="130"/>
    </location>
</feature>
<organism evidence="5 6">
    <name type="scientific">Pneumocystis jirovecii (strain RU7)</name>
    <name type="common">Human pneumocystis pneumonia agent</name>
    <dbReference type="NCBI Taxonomy" id="1408657"/>
    <lineage>
        <taxon>Eukaryota</taxon>
        <taxon>Fungi</taxon>
        <taxon>Dikarya</taxon>
        <taxon>Ascomycota</taxon>
        <taxon>Taphrinomycotina</taxon>
        <taxon>Pneumocystomycetes</taxon>
        <taxon>Pneumocystaceae</taxon>
        <taxon>Pneumocystis</taxon>
    </lineage>
</organism>
<protein>
    <submittedName>
        <fullName evidence="5">GTP-binding protein YchF</fullName>
    </submittedName>
</protein>
<dbReference type="EMBL" id="LFWA01000002">
    <property type="protein sequence ID" value="KTW32238.1"/>
    <property type="molecule type" value="Genomic_DNA"/>
</dbReference>
<gene>
    <name evidence="5" type="ORF">T551_00329</name>
</gene>
<sequence>MEFLNKQLEALKRVTSRGGQSLEIKANKEKLVVIEKLLCYLEVEKKEIRKGDWTNKEIQIINSLFLLTAKPVIYLVNLSEKDYLRQKNKWLPKIATWVKDNNPGDIIIPISVAFEERLSRMTDQEAQEECKRLKTKSMLPKIITIGYSSLNLIYYFTCGPDEVRAWTIRKGTKAPAAAGVIHTDFEKNFVVGEIMKFEDLKSLGSEAAVKSAGKYMTKGNKKVKNIISFKWHNRERLYSRT</sequence>
<dbReference type="VEuPathDB" id="FungiDB:T551_00329"/>
<dbReference type="Proteomes" id="UP000053447">
    <property type="component" value="Unassembled WGS sequence"/>
</dbReference>
<dbReference type="InterPro" id="IPR013029">
    <property type="entry name" value="YchF_C"/>
</dbReference>
<dbReference type="PROSITE" id="PS51710">
    <property type="entry name" value="G_OBG"/>
    <property type="match status" value="1"/>
</dbReference>
<dbReference type="InterPro" id="IPR027417">
    <property type="entry name" value="P-loop_NTPase"/>
</dbReference>
<dbReference type="AlphaFoldDB" id="A0A0W4ZV43"/>
<evidence type="ECO:0000256" key="1">
    <source>
        <dbReference type="ARBA" id="ARBA00022741"/>
    </source>
</evidence>
<dbReference type="SUPFAM" id="SSF52540">
    <property type="entry name" value="P-loop containing nucleoside triphosphate hydrolases"/>
    <property type="match status" value="1"/>
</dbReference>
<dbReference type="GO" id="GO:0005524">
    <property type="term" value="F:ATP binding"/>
    <property type="evidence" value="ECO:0007669"/>
    <property type="project" value="UniProtKB-KW"/>
</dbReference>
<dbReference type="Gene3D" id="3.10.20.30">
    <property type="match status" value="1"/>
</dbReference>
<dbReference type="InterPro" id="IPR012676">
    <property type="entry name" value="TGS-like"/>
</dbReference>
<dbReference type="OrthoDB" id="424823at2759"/>
<proteinExistence type="predicted"/>
<keyword evidence="2" id="KW-0067">ATP-binding</keyword>
<dbReference type="RefSeq" id="XP_018230930.1">
    <property type="nucleotide sequence ID" value="XM_018372596.1"/>
</dbReference>
<dbReference type="Gene3D" id="1.10.150.300">
    <property type="entry name" value="TGS-like domain"/>
    <property type="match status" value="1"/>
</dbReference>
<dbReference type="eggNOG" id="KOG1491">
    <property type="taxonomic scope" value="Eukaryota"/>
</dbReference>
<evidence type="ECO:0000256" key="2">
    <source>
        <dbReference type="ARBA" id="ARBA00022840"/>
    </source>
</evidence>
<evidence type="ECO:0000313" key="5">
    <source>
        <dbReference type="EMBL" id="KTW32238.1"/>
    </source>
</evidence>